<dbReference type="OrthoDB" id="4930473at2759"/>
<protein>
    <submittedName>
        <fullName evidence="1">Uncharacterized protein</fullName>
    </submittedName>
</protein>
<dbReference type="Proteomes" id="UP000253664">
    <property type="component" value="Unassembled WGS sequence"/>
</dbReference>
<comment type="caution">
    <text evidence="1">The sequence shown here is derived from an EMBL/GenBank/DDBJ whole genome shotgun (WGS) entry which is preliminary data.</text>
</comment>
<reference evidence="1 2" key="1">
    <citation type="journal article" date="2015" name="BMC Genomics">
        <title>Insights from the genome of Ophiocordyceps polyrhachis-furcata to pathogenicity and host specificity in insect fungi.</title>
        <authorList>
            <person name="Wichadakul D."/>
            <person name="Kobmoo N."/>
            <person name="Ingsriswang S."/>
            <person name="Tangphatsornruang S."/>
            <person name="Chantasingh D."/>
            <person name="Luangsa-ard J.J."/>
            <person name="Eurwilaichitr L."/>
        </authorList>
    </citation>
    <scope>NUCLEOTIDE SEQUENCE [LARGE SCALE GENOMIC DNA]</scope>
    <source>
        <strain evidence="1 2">BCC 54312</strain>
    </source>
</reference>
<dbReference type="AlphaFoldDB" id="A0A367LQB9"/>
<organism evidence="1 2">
    <name type="scientific">Ophiocordyceps polyrhachis-furcata BCC 54312</name>
    <dbReference type="NCBI Taxonomy" id="1330021"/>
    <lineage>
        <taxon>Eukaryota</taxon>
        <taxon>Fungi</taxon>
        <taxon>Dikarya</taxon>
        <taxon>Ascomycota</taxon>
        <taxon>Pezizomycotina</taxon>
        <taxon>Sordariomycetes</taxon>
        <taxon>Hypocreomycetidae</taxon>
        <taxon>Hypocreales</taxon>
        <taxon>Ophiocordycipitaceae</taxon>
        <taxon>Ophiocordyceps</taxon>
    </lineage>
</organism>
<proteinExistence type="predicted"/>
<keyword evidence="2" id="KW-1185">Reference proteome</keyword>
<name>A0A367LQB9_9HYPO</name>
<accession>A0A367LQB9</accession>
<gene>
    <name evidence="1" type="ORF">L249_2578</name>
</gene>
<feature type="non-terminal residue" evidence="1">
    <location>
        <position position="1"/>
    </location>
</feature>
<evidence type="ECO:0000313" key="1">
    <source>
        <dbReference type="EMBL" id="RCI16636.1"/>
    </source>
</evidence>
<evidence type="ECO:0000313" key="2">
    <source>
        <dbReference type="Proteomes" id="UP000253664"/>
    </source>
</evidence>
<dbReference type="EMBL" id="LKCN02000001">
    <property type="protein sequence ID" value="RCI16636.1"/>
    <property type="molecule type" value="Genomic_DNA"/>
</dbReference>
<sequence>TRCKDIRTFSRKKGEFSAFLTNLKDKIRTNKATFRDEEDRIGFLFRSLEGKARKTLETYLLTKTKDDSLSYKDFYSYVKDSAVKRLDTELVLPNDLPALAKYSLSILLPKTPLLNRQIDPADKEDRIGFLFRSLEGKARKTLETYLLTKTKDNSLSYEDFCGYIKDAAVKRLNAELVLADKRRRPVDFTIRDKVFLRRKGFSIIAPTTRLDAYLRKSTLNAAAADKLYNDDDDNNRAATTRAITRIGFLFRSLESKARKILETYLLTKTKDDSLSYEDFCGHVKDSAVKRLDAELVLVSLVPLVDFQGRLASPPNDLPALAKYSLLILLPKTPLLNRQIDPAV</sequence>